<reference evidence="2" key="2">
    <citation type="submission" date="2020-05" db="UniProtKB">
        <authorList>
            <consortium name="EnsemblMetazoa"/>
        </authorList>
    </citation>
    <scope>IDENTIFICATION</scope>
    <source>
        <strain evidence="2">wikel</strain>
    </source>
</reference>
<dbReference type="AlphaFoldDB" id="B7Q4K0"/>
<gene>
    <name evidence="1" type="ORF">IscW_ISCW024714</name>
</gene>
<dbReference type="EMBL" id="DS856531">
    <property type="protein sequence ID" value="EEC13772.1"/>
    <property type="molecule type" value="Genomic_DNA"/>
</dbReference>
<accession>B7Q4K0</accession>
<protein>
    <submittedName>
        <fullName evidence="1 2">Uncharacterized protein</fullName>
    </submittedName>
</protein>
<evidence type="ECO:0000313" key="1">
    <source>
        <dbReference type="EMBL" id="EEC13772.1"/>
    </source>
</evidence>
<reference evidence="1 3" key="1">
    <citation type="submission" date="2008-03" db="EMBL/GenBank/DDBJ databases">
        <title>Annotation of Ixodes scapularis.</title>
        <authorList>
            <consortium name="Ixodes scapularis Genome Project Consortium"/>
            <person name="Caler E."/>
            <person name="Hannick L.I."/>
            <person name="Bidwell S."/>
            <person name="Joardar V."/>
            <person name="Thiagarajan M."/>
            <person name="Amedeo P."/>
            <person name="Galinsky K.J."/>
            <person name="Schobel S."/>
            <person name="Inman J."/>
            <person name="Hostetler J."/>
            <person name="Miller J."/>
            <person name="Hammond M."/>
            <person name="Megy K."/>
            <person name="Lawson D."/>
            <person name="Kodira C."/>
            <person name="Sutton G."/>
            <person name="Meyer J."/>
            <person name="Hill C.A."/>
            <person name="Birren B."/>
            <person name="Nene V."/>
            <person name="Collins F."/>
            <person name="Alarcon-Chaidez F."/>
            <person name="Wikel S."/>
            <person name="Strausberg R."/>
        </authorList>
    </citation>
    <scope>NUCLEOTIDE SEQUENCE [LARGE SCALE GENOMIC DNA]</scope>
    <source>
        <strain evidence="3">Wikel</strain>
        <strain evidence="1">Wikel colony</strain>
    </source>
</reference>
<dbReference type="VEuPathDB" id="VectorBase:ISCW024714"/>
<keyword evidence="3" id="KW-1185">Reference proteome</keyword>
<name>B7Q4K0_IXOSC</name>
<dbReference type="Proteomes" id="UP000001555">
    <property type="component" value="Unassembled WGS sequence"/>
</dbReference>
<organism>
    <name type="scientific">Ixodes scapularis</name>
    <name type="common">Black-legged tick</name>
    <name type="synonym">Deer tick</name>
    <dbReference type="NCBI Taxonomy" id="6945"/>
    <lineage>
        <taxon>Eukaryota</taxon>
        <taxon>Metazoa</taxon>
        <taxon>Ecdysozoa</taxon>
        <taxon>Arthropoda</taxon>
        <taxon>Chelicerata</taxon>
        <taxon>Arachnida</taxon>
        <taxon>Acari</taxon>
        <taxon>Parasitiformes</taxon>
        <taxon>Ixodida</taxon>
        <taxon>Ixodoidea</taxon>
        <taxon>Ixodidae</taxon>
        <taxon>Ixodinae</taxon>
        <taxon>Ixodes</taxon>
    </lineage>
</organism>
<proteinExistence type="predicted"/>
<dbReference type="EnsemblMetazoa" id="ISCW024714-RA">
    <property type="protein sequence ID" value="ISCW024714-PA"/>
    <property type="gene ID" value="ISCW024714"/>
</dbReference>
<evidence type="ECO:0000313" key="2">
    <source>
        <dbReference type="EnsemblMetazoa" id="ISCW024714-PA"/>
    </source>
</evidence>
<evidence type="ECO:0000313" key="3">
    <source>
        <dbReference type="Proteomes" id="UP000001555"/>
    </source>
</evidence>
<dbReference type="PaxDb" id="6945-B7Q4K0"/>
<sequence length="147" mass="16485">MTSSSGWQAFLESISTDVIHFPISAQAKVAASAKFEKISGFTHVLGCVDGTYITYMDTRGPHIEFHPRIRTDTRRSPVACKQFVILIASSLMSFLGHTGRTPDAQAFRRSFVFNDLPQICEGDKYRVVGDAAYPLREYPLNLFRNYG</sequence>
<dbReference type="EMBL" id="ABJB010032962">
    <property type="status" value="NOT_ANNOTATED_CDS"/>
    <property type="molecule type" value="Genomic_DNA"/>
</dbReference>
<dbReference type="InParanoid" id="B7Q4K0"/>
<dbReference type="VEuPathDB" id="VectorBase:ISCI024714"/>
<dbReference type="HOGENOM" id="CLU_1770131_0_0_1"/>